<keyword evidence="2" id="KW-1185">Reference proteome</keyword>
<dbReference type="Proteomes" id="UP001189122">
    <property type="component" value="Unassembled WGS sequence"/>
</dbReference>
<accession>A0ABN7EC33</accession>
<gene>
    <name evidence="1" type="ORF">SI7747_UN020977</name>
</gene>
<proteinExistence type="predicted"/>
<protein>
    <submittedName>
        <fullName evidence="1">Uncharacterized protein</fullName>
    </submittedName>
</protein>
<organism evidence="1 2">
    <name type="scientific">Spirodela intermedia</name>
    <name type="common">Intermediate duckweed</name>
    <dbReference type="NCBI Taxonomy" id="51605"/>
    <lineage>
        <taxon>Eukaryota</taxon>
        <taxon>Viridiplantae</taxon>
        <taxon>Streptophyta</taxon>
        <taxon>Embryophyta</taxon>
        <taxon>Tracheophyta</taxon>
        <taxon>Spermatophyta</taxon>
        <taxon>Magnoliopsida</taxon>
        <taxon>Liliopsida</taxon>
        <taxon>Araceae</taxon>
        <taxon>Lemnoideae</taxon>
        <taxon>Spirodela</taxon>
    </lineage>
</organism>
<sequence>MWAISRSFRERSMKWIVKSSPAAVTCAKYPRFPSGKMADLRLSAAVTRQRVAGWRGARVRELHPQVSLARGFSPIALLTPLVA</sequence>
<name>A0ABN7EC33_SPIIN</name>
<dbReference type="EMBL" id="CACRZD030000127">
    <property type="protein sequence ID" value="CAA6674619.1"/>
    <property type="molecule type" value="Genomic_DNA"/>
</dbReference>
<comment type="caution">
    <text evidence="1">The sequence shown here is derived from an EMBL/GenBank/DDBJ whole genome shotgun (WGS) entry which is preliminary data.</text>
</comment>
<evidence type="ECO:0000313" key="1">
    <source>
        <dbReference type="EMBL" id="CAA6674619.1"/>
    </source>
</evidence>
<reference evidence="2" key="1">
    <citation type="journal article" date="2020" name="Sci. Rep.">
        <title>Chromosome-scale genome assembly for the duckweed Spirodela intermedia, integrating cytogenetic maps, PacBio and Oxford Nanopore libraries.</title>
        <authorList>
            <person name="Hoang P.T.N."/>
            <person name="Fiebig A."/>
            <person name="Novak P."/>
            <person name="Macas J."/>
            <person name="Cao H.X."/>
            <person name="Stepanenko A."/>
            <person name="Chen G."/>
            <person name="Borisjuk N."/>
            <person name="Scholz U."/>
            <person name="Schubert I."/>
        </authorList>
    </citation>
    <scope>NUCLEOTIDE SEQUENCE [LARGE SCALE GENOMIC DNA]</scope>
</reference>
<evidence type="ECO:0000313" key="2">
    <source>
        <dbReference type="Proteomes" id="UP001189122"/>
    </source>
</evidence>